<evidence type="ECO:0000256" key="7">
    <source>
        <dbReference type="ARBA" id="ARBA00022692"/>
    </source>
</evidence>
<dbReference type="InterPro" id="IPR036890">
    <property type="entry name" value="HATPase_C_sf"/>
</dbReference>
<feature type="region of interest" description="Disordered" evidence="14">
    <location>
        <begin position="261"/>
        <end position="282"/>
    </location>
</feature>
<name>A0A3A5M7C3_9MICC</name>
<evidence type="ECO:0000256" key="1">
    <source>
        <dbReference type="ARBA" id="ARBA00000085"/>
    </source>
</evidence>
<evidence type="ECO:0000256" key="14">
    <source>
        <dbReference type="SAM" id="MobiDB-lite"/>
    </source>
</evidence>
<evidence type="ECO:0000256" key="11">
    <source>
        <dbReference type="ARBA" id="ARBA00022989"/>
    </source>
</evidence>
<feature type="transmembrane region" description="Helical" evidence="15">
    <location>
        <begin position="82"/>
        <end position="104"/>
    </location>
</feature>
<dbReference type="InterPro" id="IPR003594">
    <property type="entry name" value="HATPase_dom"/>
</dbReference>
<keyword evidence="5" id="KW-0597">Phosphoprotein</keyword>
<keyword evidence="18" id="KW-1185">Reference proteome</keyword>
<gene>
    <name evidence="17" type="ORF">D6T63_00910</name>
</gene>
<dbReference type="AlphaFoldDB" id="A0A3A5M7C3"/>
<feature type="compositionally biased region" description="Polar residues" evidence="14">
    <location>
        <begin position="265"/>
        <end position="282"/>
    </location>
</feature>
<feature type="domain" description="Histidine kinase" evidence="16">
    <location>
        <begin position="358"/>
        <end position="577"/>
    </location>
</feature>
<evidence type="ECO:0000256" key="8">
    <source>
        <dbReference type="ARBA" id="ARBA00022741"/>
    </source>
</evidence>
<evidence type="ECO:0000313" key="17">
    <source>
        <dbReference type="EMBL" id="RJT83052.1"/>
    </source>
</evidence>
<keyword evidence="7 15" id="KW-0812">Transmembrane</keyword>
<dbReference type="InterPro" id="IPR038318">
    <property type="entry name" value="KdpD_sf"/>
</dbReference>
<dbReference type="PROSITE" id="PS50109">
    <property type="entry name" value="HIS_KIN"/>
    <property type="match status" value="1"/>
</dbReference>
<keyword evidence="9" id="KW-0418">Kinase</keyword>
<evidence type="ECO:0000256" key="3">
    <source>
        <dbReference type="ARBA" id="ARBA00004236"/>
    </source>
</evidence>
<evidence type="ECO:0000256" key="13">
    <source>
        <dbReference type="ARBA" id="ARBA00023136"/>
    </source>
</evidence>
<dbReference type="EMBL" id="QZVT01000001">
    <property type="protein sequence ID" value="RJT83052.1"/>
    <property type="molecule type" value="Genomic_DNA"/>
</dbReference>
<dbReference type="InterPro" id="IPR036097">
    <property type="entry name" value="HisK_dim/P_sf"/>
</dbReference>
<evidence type="ECO:0000313" key="18">
    <source>
        <dbReference type="Proteomes" id="UP000272560"/>
    </source>
</evidence>
<keyword evidence="6" id="KW-0808">Transferase</keyword>
<dbReference type="Pfam" id="PF02518">
    <property type="entry name" value="HATPase_c"/>
    <property type="match status" value="1"/>
</dbReference>
<dbReference type="SMART" id="SM00387">
    <property type="entry name" value="HATPase_c"/>
    <property type="match status" value="1"/>
</dbReference>
<keyword evidence="13 15" id="KW-0472">Membrane</keyword>
<sequence>MADGLQRGRGLRARRHRVLGPPVPDPGTAVRGRRTGRPADRRGGCVAGQPCRRRRPRHRQPQPLMVTASRRTLVAPVGRLRVAAGCVVALVLPPLLEVAVFSVGSSLLAVDVLFQIAGVIAVALIGGLWPALLAALWSSIILNYTSTEPFGSLEISEAENVATVLIFIAVAVTVSLVVGLSARRSREAAMAQQEAALLGELARGALAEEDTLQGFLRHVQIQFDVDAVVLFGRTGPDDGGMPAAPDGSAVGRKALAVRAQLPGGASSSTPAERGTSGASSMMDSDRWALAEATAAEPIDGDFSLALYGHPLSARERGLLRAFAGQLRSLLQRQELLASTRTNRRLVEGNVMRTAILRSVSHDLRTPLAGIKLAVSSLRQSDVTFSQEDEDELLETIEDYSDRLDALVNNLLDMSRITGDAVNPHVRPLKWTDVVGPALANVPQDRVQVTIPPNLPAIEADSGLLERVIANIVENAVRYAPDAAIEVTASVGGTGRALIKGFPASELRVIDHGHGVSRDDVEAMFRPFQRLDDAPSGAGVGLGLAVAKGFTEVMGGVLDAEQTPGGGLTLVIRLPISTGVVEL</sequence>
<evidence type="ECO:0000256" key="12">
    <source>
        <dbReference type="ARBA" id="ARBA00023012"/>
    </source>
</evidence>
<evidence type="ECO:0000256" key="10">
    <source>
        <dbReference type="ARBA" id="ARBA00022840"/>
    </source>
</evidence>
<dbReference type="PANTHER" id="PTHR45569:SF1">
    <property type="entry name" value="SENSOR PROTEIN KDPD"/>
    <property type="match status" value="1"/>
</dbReference>
<dbReference type="SMART" id="SM00388">
    <property type="entry name" value="HisKA"/>
    <property type="match status" value="1"/>
</dbReference>
<comment type="caution">
    <text evidence="17">The sequence shown here is derived from an EMBL/GenBank/DDBJ whole genome shotgun (WGS) entry which is preliminary data.</text>
</comment>
<comment type="subcellular location">
    <subcellularLocation>
        <location evidence="3">Cell membrane</location>
    </subcellularLocation>
    <subcellularLocation>
        <location evidence="2">Membrane</location>
        <topology evidence="2">Multi-pass membrane protein</topology>
    </subcellularLocation>
</comment>
<evidence type="ECO:0000256" key="6">
    <source>
        <dbReference type="ARBA" id="ARBA00022679"/>
    </source>
</evidence>
<dbReference type="Gene3D" id="3.30.565.10">
    <property type="entry name" value="Histidine kinase-like ATPase, C-terminal domain"/>
    <property type="match status" value="1"/>
</dbReference>
<evidence type="ECO:0000256" key="4">
    <source>
        <dbReference type="ARBA" id="ARBA00012438"/>
    </source>
</evidence>
<evidence type="ECO:0000256" key="5">
    <source>
        <dbReference type="ARBA" id="ARBA00022553"/>
    </source>
</evidence>
<keyword evidence="10" id="KW-0067">ATP-binding</keyword>
<keyword evidence="8" id="KW-0547">Nucleotide-binding</keyword>
<feature type="region of interest" description="Disordered" evidence="14">
    <location>
        <begin position="1"/>
        <end position="61"/>
    </location>
</feature>
<feature type="compositionally biased region" description="Basic residues" evidence="14">
    <location>
        <begin position="9"/>
        <end position="18"/>
    </location>
</feature>
<dbReference type="OrthoDB" id="9806130at2"/>
<dbReference type="SUPFAM" id="SSF47384">
    <property type="entry name" value="Homodimeric domain of signal transducing histidine kinase"/>
    <property type="match status" value="1"/>
</dbReference>
<organism evidence="17 18">
    <name type="scientific">Arthrobacter cheniae</name>
    <dbReference type="NCBI Taxonomy" id="1258888"/>
    <lineage>
        <taxon>Bacteria</taxon>
        <taxon>Bacillati</taxon>
        <taxon>Actinomycetota</taxon>
        <taxon>Actinomycetes</taxon>
        <taxon>Micrococcales</taxon>
        <taxon>Micrococcaceae</taxon>
        <taxon>Arthrobacter</taxon>
    </lineage>
</organism>
<dbReference type="Gene3D" id="1.20.120.620">
    <property type="entry name" value="Backbone structure of the membrane domain of e. Coli histidine kinase receptor kdpd"/>
    <property type="match status" value="1"/>
</dbReference>
<feature type="transmembrane region" description="Helical" evidence="15">
    <location>
        <begin position="161"/>
        <end position="182"/>
    </location>
</feature>
<evidence type="ECO:0000256" key="15">
    <source>
        <dbReference type="SAM" id="Phobius"/>
    </source>
</evidence>
<dbReference type="Pfam" id="PF00512">
    <property type="entry name" value="HisKA"/>
    <property type="match status" value="1"/>
</dbReference>
<dbReference type="InterPro" id="IPR052023">
    <property type="entry name" value="Histidine_kinase_KdpD"/>
</dbReference>
<evidence type="ECO:0000259" key="16">
    <source>
        <dbReference type="PROSITE" id="PS50109"/>
    </source>
</evidence>
<dbReference type="Gene3D" id="1.10.287.130">
    <property type="match status" value="1"/>
</dbReference>
<feature type="compositionally biased region" description="Basic residues" evidence="14">
    <location>
        <begin position="51"/>
        <end position="60"/>
    </location>
</feature>
<dbReference type="GO" id="GO:0005886">
    <property type="term" value="C:plasma membrane"/>
    <property type="evidence" value="ECO:0007669"/>
    <property type="project" value="UniProtKB-SubCell"/>
</dbReference>
<keyword evidence="11 15" id="KW-1133">Transmembrane helix</keyword>
<keyword evidence="12" id="KW-0902">Two-component regulatory system</keyword>
<reference evidence="17 18" key="1">
    <citation type="submission" date="2018-09" db="EMBL/GenBank/DDBJ databases">
        <title>Novel species of Arthrobacter.</title>
        <authorList>
            <person name="Liu Q."/>
            <person name="Xin Y.-H."/>
        </authorList>
    </citation>
    <scope>NUCLEOTIDE SEQUENCE [LARGE SCALE GENOMIC DNA]</scope>
    <source>
        <strain evidence="17 18">Hz2</strain>
    </source>
</reference>
<dbReference type="CDD" id="cd00082">
    <property type="entry name" value="HisKA"/>
    <property type="match status" value="1"/>
</dbReference>
<dbReference type="InterPro" id="IPR005467">
    <property type="entry name" value="His_kinase_dom"/>
</dbReference>
<evidence type="ECO:0000256" key="9">
    <source>
        <dbReference type="ARBA" id="ARBA00022777"/>
    </source>
</evidence>
<dbReference type="GO" id="GO:0000155">
    <property type="term" value="F:phosphorelay sensor kinase activity"/>
    <property type="evidence" value="ECO:0007669"/>
    <property type="project" value="InterPro"/>
</dbReference>
<comment type="catalytic activity">
    <reaction evidence="1">
        <text>ATP + protein L-histidine = ADP + protein N-phospho-L-histidine.</text>
        <dbReference type="EC" id="2.7.13.3"/>
    </reaction>
</comment>
<dbReference type="Proteomes" id="UP000272560">
    <property type="component" value="Unassembled WGS sequence"/>
</dbReference>
<dbReference type="InterPro" id="IPR004358">
    <property type="entry name" value="Sig_transdc_His_kin-like_C"/>
</dbReference>
<dbReference type="SUPFAM" id="SSF55874">
    <property type="entry name" value="ATPase domain of HSP90 chaperone/DNA topoisomerase II/histidine kinase"/>
    <property type="match status" value="1"/>
</dbReference>
<protein>
    <recommendedName>
        <fullName evidence="4">histidine kinase</fullName>
        <ecNumber evidence="4">2.7.13.3</ecNumber>
    </recommendedName>
</protein>
<dbReference type="PRINTS" id="PR00344">
    <property type="entry name" value="BCTRLSENSOR"/>
</dbReference>
<dbReference type="InterPro" id="IPR025201">
    <property type="entry name" value="KdpD_TM"/>
</dbReference>
<accession>A0A3A5M7C3</accession>
<feature type="transmembrane region" description="Helical" evidence="15">
    <location>
        <begin position="116"/>
        <end position="141"/>
    </location>
</feature>
<evidence type="ECO:0000256" key="2">
    <source>
        <dbReference type="ARBA" id="ARBA00004141"/>
    </source>
</evidence>
<dbReference type="EC" id="2.7.13.3" evidence="4"/>
<dbReference type="PANTHER" id="PTHR45569">
    <property type="entry name" value="SENSOR PROTEIN KDPD"/>
    <property type="match status" value="1"/>
</dbReference>
<dbReference type="InterPro" id="IPR003661">
    <property type="entry name" value="HisK_dim/P_dom"/>
</dbReference>
<proteinExistence type="predicted"/>
<dbReference type="Pfam" id="PF13493">
    <property type="entry name" value="DUF4118"/>
    <property type="match status" value="1"/>
</dbReference>
<dbReference type="GO" id="GO:0005524">
    <property type="term" value="F:ATP binding"/>
    <property type="evidence" value="ECO:0007669"/>
    <property type="project" value="UniProtKB-KW"/>
</dbReference>